<organism evidence="1 2">
    <name type="scientific">Mediterraneibacter gnavus</name>
    <name type="common">Ruminococcus gnavus</name>
    <dbReference type="NCBI Taxonomy" id="33038"/>
    <lineage>
        <taxon>Bacteria</taxon>
        <taxon>Bacillati</taxon>
        <taxon>Bacillota</taxon>
        <taxon>Clostridia</taxon>
        <taxon>Lachnospirales</taxon>
        <taxon>Lachnospiraceae</taxon>
        <taxon>Mediterraneibacter</taxon>
    </lineage>
</organism>
<protein>
    <submittedName>
        <fullName evidence="1">Uncharacterized protein</fullName>
    </submittedName>
</protein>
<gene>
    <name evidence="1" type="ORF">DXC31_02610</name>
</gene>
<evidence type="ECO:0000313" key="1">
    <source>
        <dbReference type="EMBL" id="RGM25122.1"/>
    </source>
</evidence>
<dbReference type="AlphaFoldDB" id="A0A3E4VCQ0"/>
<dbReference type="EMBL" id="QSSX01000004">
    <property type="protein sequence ID" value="RGM25122.1"/>
    <property type="molecule type" value="Genomic_DNA"/>
</dbReference>
<evidence type="ECO:0000313" key="2">
    <source>
        <dbReference type="Proteomes" id="UP000260808"/>
    </source>
</evidence>
<sequence>MKTESNIKPASQFEIEALPPIEGRSCTVILYDNIQGPFTRQASGEDQEPQTYFTFDRFTVDTIYREGLAAAVAADTETWIQKAKEAEASGEQPSELEILTKTVTKQQAQIESINQSVDDITLAILGGE</sequence>
<accession>A0A3E4VCQ0</accession>
<reference evidence="1 2" key="1">
    <citation type="submission" date="2018-08" db="EMBL/GenBank/DDBJ databases">
        <title>A genome reference for cultivated species of the human gut microbiota.</title>
        <authorList>
            <person name="Zou Y."/>
            <person name="Xue W."/>
            <person name="Luo G."/>
        </authorList>
    </citation>
    <scope>NUCLEOTIDE SEQUENCE [LARGE SCALE GENOMIC DNA]</scope>
    <source>
        <strain evidence="1 2">TF01-20-2</strain>
    </source>
</reference>
<dbReference type="Proteomes" id="UP000260808">
    <property type="component" value="Unassembled WGS sequence"/>
</dbReference>
<comment type="caution">
    <text evidence="1">The sequence shown here is derived from an EMBL/GenBank/DDBJ whole genome shotgun (WGS) entry which is preliminary data.</text>
</comment>
<proteinExistence type="predicted"/>
<name>A0A3E4VCQ0_MEDGN</name>